<feature type="transmembrane region" description="Helical" evidence="5">
    <location>
        <begin position="77"/>
        <end position="98"/>
    </location>
</feature>
<reference evidence="7" key="1">
    <citation type="journal article" date="2015" name="Genome Announc.">
        <title>Draft Genome Sequence of Bacteroidales Strain TBC1, a Novel Isolate from a Methanogenic Wastewater Treatment System.</title>
        <authorList>
            <person name="Tourlousse D.M."/>
            <person name="Matsuura N."/>
            <person name="Sun L."/>
            <person name="Toyonaga M."/>
            <person name="Kuroda K."/>
            <person name="Ohashi A."/>
            <person name="Cruz R."/>
            <person name="Yamaguchi T."/>
            <person name="Sekiguchi Y."/>
        </authorList>
    </citation>
    <scope>NUCLEOTIDE SEQUENCE [LARGE SCALE GENOMIC DNA]</scope>
    <source>
        <strain evidence="7">TBC1</strain>
    </source>
</reference>
<evidence type="ECO:0000256" key="1">
    <source>
        <dbReference type="ARBA" id="ARBA00004141"/>
    </source>
</evidence>
<evidence type="ECO:0000259" key="6">
    <source>
        <dbReference type="Pfam" id="PF04893"/>
    </source>
</evidence>
<dbReference type="STRING" id="1678841.TBC1_12175"/>
<keyword evidence="2 5" id="KW-0812">Transmembrane</keyword>
<feature type="transmembrane region" description="Helical" evidence="5">
    <location>
        <begin position="134"/>
        <end position="152"/>
    </location>
</feature>
<dbReference type="Proteomes" id="UP000053091">
    <property type="component" value="Unassembled WGS sequence"/>
</dbReference>
<gene>
    <name evidence="7" type="ORF">TBC1_12175</name>
</gene>
<organism evidence="7">
    <name type="scientific">Lentimicrobium saccharophilum</name>
    <dbReference type="NCBI Taxonomy" id="1678841"/>
    <lineage>
        <taxon>Bacteria</taxon>
        <taxon>Pseudomonadati</taxon>
        <taxon>Bacteroidota</taxon>
        <taxon>Bacteroidia</taxon>
        <taxon>Bacteroidales</taxon>
        <taxon>Lentimicrobiaceae</taxon>
        <taxon>Lentimicrobium</taxon>
    </lineage>
</organism>
<evidence type="ECO:0000313" key="7">
    <source>
        <dbReference type="EMBL" id="GAP44371.1"/>
    </source>
</evidence>
<protein>
    <recommendedName>
        <fullName evidence="6">Yip1 domain-containing protein</fullName>
    </recommendedName>
</protein>
<keyword evidence="3 5" id="KW-1133">Transmembrane helix</keyword>
<dbReference type="AlphaFoldDB" id="A0A0S7C5N2"/>
<evidence type="ECO:0000256" key="5">
    <source>
        <dbReference type="SAM" id="Phobius"/>
    </source>
</evidence>
<keyword evidence="8" id="KW-1185">Reference proteome</keyword>
<evidence type="ECO:0000256" key="2">
    <source>
        <dbReference type="ARBA" id="ARBA00022692"/>
    </source>
</evidence>
<name>A0A0S7C5N2_9BACT</name>
<evidence type="ECO:0000256" key="3">
    <source>
        <dbReference type="ARBA" id="ARBA00022989"/>
    </source>
</evidence>
<feature type="transmembrane region" description="Helical" evidence="5">
    <location>
        <begin position="164"/>
        <end position="185"/>
    </location>
</feature>
<feature type="transmembrane region" description="Helical" evidence="5">
    <location>
        <begin position="38"/>
        <end position="57"/>
    </location>
</feature>
<dbReference type="GO" id="GO:0016020">
    <property type="term" value="C:membrane"/>
    <property type="evidence" value="ECO:0007669"/>
    <property type="project" value="UniProtKB-SubCell"/>
</dbReference>
<feature type="domain" description="Yip1" evidence="6">
    <location>
        <begin position="13"/>
        <end position="179"/>
    </location>
</feature>
<dbReference type="EMBL" id="DF968183">
    <property type="protein sequence ID" value="GAP44371.1"/>
    <property type="molecule type" value="Genomic_DNA"/>
</dbReference>
<proteinExistence type="predicted"/>
<keyword evidence="4 5" id="KW-0472">Membrane</keyword>
<dbReference type="OrthoDB" id="1120629at2"/>
<dbReference type="InterPro" id="IPR006977">
    <property type="entry name" value="Yip1_dom"/>
</dbReference>
<accession>A0A0S7C5N2</accession>
<feature type="transmembrane region" description="Helical" evidence="5">
    <location>
        <begin position="110"/>
        <end position="128"/>
    </location>
</feature>
<dbReference type="RefSeq" id="WP_062043542.1">
    <property type="nucleotide sequence ID" value="NZ_DF968183.1"/>
</dbReference>
<evidence type="ECO:0000313" key="8">
    <source>
        <dbReference type="Proteomes" id="UP000053091"/>
    </source>
</evidence>
<sequence>MNRSAFFERLKNLLLFPVYEWKVISLEKRALSDVFTTYVWRLILAGGFAQFIGSFFYVRNVLDIDAYRFSFPLVQALIYVAVQFLVIIVGSLFIRGIVFRFKSEKSLIKAVKLFAFSYTPVLIVFIIANLHQVLLIALLPGVYAIYLFWTGCQEMLSTPKTRRLSFSMIYMIVTLGLLFIFTRMFGYLSSLIFTGFDGV</sequence>
<comment type="subcellular location">
    <subcellularLocation>
        <location evidence="1">Membrane</location>
        <topology evidence="1">Multi-pass membrane protein</topology>
    </subcellularLocation>
</comment>
<dbReference type="Pfam" id="PF04893">
    <property type="entry name" value="Yip1"/>
    <property type="match status" value="1"/>
</dbReference>
<evidence type="ECO:0000256" key="4">
    <source>
        <dbReference type="ARBA" id="ARBA00023136"/>
    </source>
</evidence>